<comment type="caution">
    <text evidence="1">The sequence shown here is derived from an EMBL/GenBank/DDBJ whole genome shotgun (WGS) entry which is preliminary data.</text>
</comment>
<accession>A0A9Q7SD86</accession>
<proteinExistence type="predicted"/>
<sequence>MHQKPRRGPCAERLLTEEGYEMKRAMAAASSGLFDAGTF</sequence>
<organism evidence="1 2">
    <name type="scientific">Mycobacteroides abscessus subsp. bolletii</name>
    <dbReference type="NCBI Taxonomy" id="319705"/>
    <lineage>
        <taxon>Bacteria</taxon>
        <taxon>Bacillati</taxon>
        <taxon>Actinomycetota</taxon>
        <taxon>Actinomycetes</taxon>
        <taxon>Mycobacteriales</taxon>
        <taxon>Mycobacteriaceae</taxon>
        <taxon>Mycobacteroides</taxon>
        <taxon>Mycobacteroides abscessus</taxon>
    </lineage>
</organism>
<protein>
    <submittedName>
        <fullName evidence="1">Uncharacterized protein</fullName>
    </submittedName>
</protein>
<evidence type="ECO:0000313" key="2">
    <source>
        <dbReference type="Proteomes" id="UP000185183"/>
    </source>
</evidence>
<reference evidence="1 2" key="1">
    <citation type="submission" date="2016-11" db="EMBL/GenBank/DDBJ databases">
        <authorList>
            <consortium name="Pathogen Informatics"/>
        </authorList>
    </citation>
    <scope>NUCLEOTIDE SEQUENCE [LARGE SCALE GENOMIC DNA]</scope>
    <source>
        <strain evidence="1 2">968</strain>
    </source>
</reference>
<gene>
    <name evidence="1" type="ORF">SAMEA2275694_02076</name>
</gene>
<dbReference type="Proteomes" id="UP000185183">
    <property type="component" value="Unassembled WGS sequence"/>
</dbReference>
<evidence type="ECO:0000313" key="1">
    <source>
        <dbReference type="EMBL" id="SHX25577.1"/>
    </source>
</evidence>
<dbReference type="EMBL" id="FSFA01000002">
    <property type="protein sequence ID" value="SHX25577.1"/>
    <property type="molecule type" value="Genomic_DNA"/>
</dbReference>
<dbReference type="AlphaFoldDB" id="A0A9Q7SD86"/>
<name>A0A9Q7SD86_9MYCO</name>